<keyword evidence="3" id="KW-1185">Reference proteome</keyword>
<evidence type="ECO:0000256" key="1">
    <source>
        <dbReference type="SAM" id="Phobius"/>
    </source>
</evidence>
<feature type="transmembrane region" description="Helical" evidence="1">
    <location>
        <begin position="105"/>
        <end position="135"/>
    </location>
</feature>
<dbReference type="STRING" id="1184151.AW736_04360"/>
<dbReference type="InterPro" id="IPR010390">
    <property type="entry name" value="ABC-2_transporter-like"/>
</dbReference>
<name>A0A178IMW3_9BACT</name>
<dbReference type="Proteomes" id="UP000078486">
    <property type="component" value="Unassembled WGS sequence"/>
</dbReference>
<accession>A0A178IMW3</accession>
<sequence>MRAALNKYRHVFLVGLQGNIVYRWHFTLRATFSFFHLIVVFLLWGAAYAGKTEIGGFALDQTLTYFVTMMVLQFFISAFNEDYQISEEIRNGLINQFLLKPVNYFIYRLSIFGAARLVSGLLAFVPLLVALPLIHDQLAYPGEAWRLWLGLPAAAMSALIQFSIAFCFGMLTFWFLEIQSFIILSYAIETLLAGQVFPLDLLPPGIYRLSQFLPYYYQMYFPVAIFTGRINDPAAALGGLGLQFFWLVALLALARLLWLRGLRRHTAVGG</sequence>
<dbReference type="PANTHER" id="PTHR36832">
    <property type="entry name" value="SLR1174 PROTEIN-RELATED"/>
    <property type="match status" value="1"/>
</dbReference>
<reference evidence="2 3" key="1">
    <citation type="submission" date="2016-01" db="EMBL/GenBank/DDBJ databases">
        <title>High potential of lignocellulose degradation of a new Verrucomicrobia species.</title>
        <authorList>
            <person name="Wang Y."/>
            <person name="Shi Y."/>
            <person name="Qiu Z."/>
            <person name="Liu S."/>
            <person name="Yang H."/>
        </authorList>
    </citation>
    <scope>NUCLEOTIDE SEQUENCE [LARGE SCALE GENOMIC DNA]</scope>
    <source>
        <strain evidence="2 3">TSB47</strain>
    </source>
</reference>
<evidence type="ECO:0000313" key="2">
    <source>
        <dbReference type="EMBL" id="OAM91220.1"/>
    </source>
</evidence>
<protein>
    <recommendedName>
        <fullName evidence="4">ABC transporter permease</fullName>
    </recommendedName>
</protein>
<dbReference type="Pfam" id="PF06182">
    <property type="entry name" value="ABC2_membrane_6"/>
    <property type="match status" value="1"/>
</dbReference>
<feature type="transmembrane region" description="Helical" evidence="1">
    <location>
        <begin position="147"/>
        <end position="175"/>
    </location>
</feature>
<dbReference type="AlphaFoldDB" id="A0A178IMW3"/>
<evidence type="ECO:0000313" key="3">
    <source>
        <dbReference type="Proteomes" id="UP000078486"/>
    </source>
</evidence>
<feature type="transmembrane region" description="Helical" evidence="1">
    <location>
        <begin position="236"/>
        <end position="258"/>
    </location>
</feature>
<organism evidence="2 3">
    <name type="scientific">Termitidicoccus mucosus</name>
    <dbReference type="NCBI Taxonomy" id="1184151"/>
    <lineage>
        <taxon>Bacteria</taxon>
        <taxon>Pseudomonadati</taxon>
        <taxon>Verrucomicrobiota</taxon>
        <taxon>Opitutia</taxon>
        <taxon>Opitutales</taxon>
        <taxon>Opitutaceae</taxon>
        <taxon>Termitidicoccus</taxon>
    </lineage>
</organism>
<proteinExistence type="predicted"/>
<comment type="caution">
    <text evidence="2">The sequence shown here is derived from an EMBL/GenBank/DDBJ whole genome shotgun (WGS) entry which is preliminary data.</text>
</comment>
<keyword evidence="1" id="KW-0812">Transmembrane</keyword>
<dbReference type="RefSeq" id="WP_068769786.1">
    <property type="nucleotide sequence ID" value="NZ_CP109796.1"/>
</dbReference>
<keyword evidence="1" id="KW-0472">Membrane</keyword>
<dbReference type="EMBL" id="LRRQ01000035">
    <property type="protein sequence ID" value="OAM91220.1"/>
    <property type="molecule type" value="Genomic_DNA"/>
</dbReference>
<dbReference type="OrthoDB" id="8582979at2"/>
<dbReference type="PANTHER" id="PTHR36832:SF1">
    <property type="entry name" value="SLR1174 PROTEIN"/>
    <property type="match status" value="1"/>
</dbReference>
<feature type="transmembrane region" description="Helical" evidence="1">
    <location>
        <begin position="62"/>
        <end position="79"/>
    </location>
</feature>
<feature type="transmembrane region" description="Helical" evidence="1">
    <location>
        <begin position="181"/>
        <end position="201"/>
    </location>
</feature>
<keyword evidence="1" id="KW-1133">Transmembrane helix</keyword>
<evidence type="ECO:0008006" key="4">
    <source>
        <dbReference type="Google" id="ProtNLM"/>
    </source>
</evidence>
<feature type="transmembrane region" description="Helical" evidence="1">
    <location>
        <begin position="32"/>
        <end position="50"/>
    </location>
</feature>
<gene>
    <name evidence="2" type="ORF">AW736_04360</name>
</gene>